<evidence type="ECO:0000256" key="5">
    <source>
        <dbReference type="ARBA" id="ARBA00023136"/>
    </source>
</evidence>
<dbReference type="Pfam" id="PF01292">
    <property type="entry name" value="Ni_hydr_CYTB"/>
    <property type="match status" value="1"/>
</dbReference>
<dbReference type="InterPro" id="IPR016174">
    <property type="entry name" value="Di-haem_cyt_TM"/>
</dbReference>
<reference evidence="8" key="2">
    <citation type="submission" date="2020-09" db="EMBL/GenBank/DDBJ databases">
        <authorList>
            <person name="Sun Q."/>
            <person name="Zhou Y."/>
        </authorList>
    </citation>
    <scope>NUCLEOTIDE SEQUENCE</scope>
    <source>
        <strain evidence="8">CGMCC 1.15360</strain>
    </source>
</reference>
<dbReference type="GO" id="GO:0005886">
    <property type="term" value="C:plasma membrane"/>
    <property type="evidence" value="ECO:0007669"/>
    <property type="project" value="UniProtKB-SubCell"/>
</dbReference>
<dbReference type="Proteomes" id="UP000612349">
    <property type="component" value="Unassembled WGS sequence"/>
</dbReference>
<evidence type="ECO:0000256" key="3">
    <source>
        <dbReference type="ARBA" id="ARBA00022692"/>
    </source>
</evidence>
<comment type="caution">
    <text evidence="8">The sequence shown here is derived from an EMBL/GenBank/DDBJ whole genome shotgun (WGS) entry which is preliminary data.</text>
</comment>
<proteinExistence type="predicted"/>
<feature type="domain" description="Cytochrome b561 bacterial/Ni-hydrogenase" evidence="7">
    <location>
        <begin position="12"/>
        <end position="184"/>
    </location>
</feature>
<gene>
    <name evidence="8" type="ORF">GCM10010990_10200</name>
</gene>
<dbReference type="PANTHER" id="PTHR30485">
    <property type="entry name" value="NI/FE-HYDROGENASE 1 B-TYPE CYTOCHROME SUBUNIT"/>
    <property type="match status" value="1"/>
</dbReference>
<dbReference type="PANTHER" id="PTHR30485:SF2">
    <property type="entry name" value="BLL0597 PROTEIN"/>
    <property type="match status" value="1"/>
</dbReference>
<dbReference type="GO" id="GO:0022904">
    <property type="term" value="P:respiratory electron transport chain"/>
    <property type="evidence" value="ECO:0007669"/>
    <property type="project" value="InterPro"/>
</dbReference>
<feature type="transmembrane region" description="Helical" evidence="6">
    <location>
        <begin position="99"/>
        <end position="120"/>
    </location>
</feature>
<dbReference type="RefSeq" id="WP_066776545.1">
    <property type="nucleotide sequence ID" value="NZ_BMIP01000002.1"/>
</dbReference>
<feature type="transmembrane region" description="Helical" evidence="6">
    <location>
        <begin position="200"/>
        <end position="218"/>
    </location>
</feature>
<dbReference type="GO" id="GO:0020037">
    <property type="term" value="F:heme binding"/>
    <property type="evidence" value="ECO:0007669"/>
    <property type="project" value="TreeGrafter"/>
</dbReference>
<evidence type="ECO:0000313" key="8">
    <source>
        <dbReference type="EMBL" id="GGD62724.1"/>
    </source>
</evidence>
<keyword evidence="9" id="KW-1185">Reference proteome</keyword>
<evidence type="ECO:0000256" key="6">
    <source>
        <dbReference type="SAM" id="Phobius"/>
    </source>
</evidence>
<reference evidence="8" key="1">
    <citation type="journal article" date="2014" name="Int. J. Syst. Evol. Microbiol.">
        <title>Complete genome sequence of Corynebacterium casei LMG S-19264T (=DSM 44701T), isolated from a smear-ripened cheese.</title>
        <authorList>
            <consortium name="US DOE Joint Genome Institute (JGI-PGF)"/>
            <person name="Walter F."/>
            <person name="Albersmeier A."/>
            <person name="Kalinowski J."/>
            <person name="Ruckert C."/>
        </authorList>
    </citation>
    <scope>NUCLEOTIDE SEQUENCE</scope>
    <source>
        <strain evidence="8">CGMCC 1.15360</strain>
    </source>
</reference>
<evidence type="ECO:0000313" key="9">
    <source>
        <dbReference type="Proteomes" id="UP000612349"/>
    </source>
</evidence>
<dbReference type="InterPro" id="IPR051542">
    <property type="entry name" value="Hydrogenase_cytochrome"/>
</dbReference>
<comment type="subcellular location">
    <subcellularLocation>
        <location evidence="1">Cell membrane</location>
        <topology evidence="1">Multi-pass membrane protein</topology>
    </subcellularLocation>
</comment>
<feature type="transmembrane region" description="Helical" evidence="6">
    <location>
        <begin position="14"/>
        <end position="33"/>
    </location>
</feature>
<organism evidence="8 9">
    <name type="scientific">Croceicoccus mobilis</name>
    <dbReference type="NCBI Taxonomy" id="1703339"/>
    <lineage>
        <taxon>Bacteria</taxon>
        <taxon>Pseudomonadati</taxon>
        <taxon>Pseudomonadota</taxon>
        <taxon>Alphaproteobacteria</taxon>
        <taxon>Sphingomonadales</taxon>
        <taxon>Erythrobacteraceae</taxon>
        <taxon>Croceicoccus</taxon>
    </lineage>
</organism>
<feature type="transmembrane region" description="Helical" evidence="6">
    <location>
        <begin position="151"/>
        <end position="172"/>
    </location>
</feature>
<dbReference type="InterPro" id="IPR011577">
    <property type="entry name" value="Cyt_b561_bac/Ni-Hgenase"/>
</dbReference>
<keyword evidence="4 6" id="KW-1133">Transmembrane helix</keyword>
<keyword evidence="5 6" id="KW-0472">Membrane</keyword>
<evidence type="ECO:0000256" key="1">
    <source>
        <dbReference type="ARBA" id="ARBA00004651"/>
    </source>
</evidence>
<protein>
    <submittedName>
        <fullName evidence="8">Cytochrome b561</fullName>
    </submittedName>
</protein>
<accession>A0A916YVB1</accession>
<dbReference type="GO" id="GO:0009055">
    <property type="term" value="F:electron transfer activity"/>
    <property type="evidence" value="ECO:0007669"/>
    <property type="project" value="InterPro"/>
</dbReference>
<dbReference type="EMBL" id="BMIP01000002">
    <property type="protein sequence ID" value="GGD62724.1"/>
    <property type="molecule type" value="Genomic_DNA"/>
</dbReference>
<evidence type="ECO:0000259" key="7">
    <source>
        <dbReference type="Pfam" id="PF01292"/>
    </source>
</evidence>
<keyword evidence="2" id="KW-1003">Cell membrane</keyword>
<sequence>MENAPAGRVGIWDLAVRICHWSFALLIPTMWWTAENGEMGWHMRLGILLLALLVFRVLWGFFGSSTARFSHFVRGPGAVIAYFKSLSQSHDPVIGHNPAGGWSVLALLGAMIFQVVLGLFSGDPFDGATGPLNDLVGVMTADTMTDLHESFFNVLIALVALHIAAIAFYLVVKRDNLVHPMVSGKRSVPAGLKGNAPVPAWRGIVCAVVAMAVAYWVWSGAPPL</sequence>
<dbReference type="AlphaFoldDB" id="A0A916YVB1"/>
<dbReference type="SUPFAM" id="SSF81342">
    <property type="entry name" value="Transmembrane di-heme cytochromes"/>
    <property type="match status" value="1"/>
</dbReference>
<keyword evidence="3 6" id="KW-0812">Transmembrane</keyword>
<dbReference type="Gene3D" id="1.20.950.20">
    <property type="entry name" value="Transmembrane di-heme cytochromes, Chain C"/>
    <property type="match status" value="1"/>
</dbReference>
<evidence type="ECO:0000256" key="2">
    <source>
        <dbReference type="ARBA" id="ARBA00022475"/>
    </source>
</evidence>
<feature type="transmembrane region" description="Helical" evidence="6">
    <location>
        <begin position="45"/>
        <end position="62"/>
    </location>
</feature>
<name>A0A916YVB1_9SPHN</name>
<evidence type="ECO:0000256" key="4">
    <source>
        <dbReference type="ARBA" id="ARBA00022989"/>
    </source>
</evidence>
<dbReference type="OrthoDB" id="196472at2"/>